<reference evidence="2" key="1">
    <citation type="submission" date="2021-03" db="EMBL/GenBank/DDBJ databases">
        <authorList>
            <person name="Tagirdzhanova G."/>
        </authorList>
    </citation>
    <scope>NUCLEOTIDE SEQUENCE</scope>
</reference>
<gene>
    <name evidence="2" type="ORF">IMSHALPRED_008496</name>
</gene>
<keyword evidence="3" id="KW-1185">Reference proteome</keyword>
<accession>A0A8H3IDR2</accession>
<dbReference type="EMBL" id="CAJPDT010000006">
    <property type="protein sequence ID" value="CAF9909879.1"/>
    <property type="molecule type" value="Genomic_DNA"/>
</dbReference>
<proteinExistence type="predicted"/>
<protein>
    <recommendedName>
        <fullName evidence="4">Peroxin 20</fullName>
    </recommendedName>
</protein>
<feature type="compositionally biased region" description="Basic and acidic residues" evidence="1">
    <location>
        <begin position="215"/>
        <end position="229"/>
    </location>
</feature>
<evidence type="ECO:0008006" key="4">
    <source>
        <dbReference type="Google" id="ProtNLM"/>
    </source>
</evidence>
<name>A0A8H3IDR2_9LECA</name>
<evidence type="ECO:0000313" key="2">
    <source>
        <dbReference type="EMBL" id="CAF9909879.1"/>
    </source>
</evidence>
<organism evidence="2 3">
    <name type="scientific">Imshaugia aleurites</name>
    <dbReference type="NCBI Taxonomy" id="172621"/>
    <lineage>
        <taxon>Eukaryota</taxon>
        <taxon>Fungi</taxon>
        <taxon>Dikarya</taxon>
        <taxon>Ascomycota</taxon>
        <taxon>Pezizomycotina</taxon>
        <taxon>Lecanoromycetes</taxon>
        <taxon>OSLEUM clade</taxon>
        <taxon>Lecanoromycetidae</taxon>
        <taxon>Lecanorales</taxon>
        <taxon>Lecanorineae</taxon>
        <taxon>Parmeliaceae</taxon>
        <taxon>Imshaugia</taxon>
    </lineage>
</organism>
<evidence type="ECO:0000256" key="1">
    <source>
        <dbReference type="SAM" id="MobiDB-lite"/>
    </source>
</evidence>
<dbReference type="Proteomes" id="UP000664534">
    <property type="component" value="Unassembled WGS sequence"/>
</dbReference>
<feature type="region of interest" description="Disordered" evidence="1">
    <location>
        <begin position="205"/>
        <end position="241"/>
    </location>
</feature>
<feature type="compositionally biased region" description="Polar residues" evidence="1">
    <location>
        <begin position="78"/>
        <end position="90"/>
    </location>
</feature>
<sequence>MADALCGPSNALQTFQKQTSVDRTLQQDRLRERQAPESFRSAAGPNAGILDAEFEAFQAGYPLQTGYPEPDLLYHGPSASSFQQNNGQPQHPNWASDFQNMHLNEVGASPIPQSQFRQHAPLQRTGGWHQDFLRQQNQPSPYQSQQKQISASRNYSARSYGYPGGFMPQHQNSLSRMAQQKQPEGQAEDFYNEAAFERAFDAAREEMQQSQASAHRKETQLDAGLHDTKGQTSQGWLDHSRIGSDRILDEAQKREEGQDADDAEELARTAGQLLEHVKGDQSQKFQESNFLSLMRQLRDKEVRVEGDKLVDVSQPLHPGGSGYPIYHARPDYWPEDGDRLVAEGEARHREPDFPERRIS</sequence>
<feature type="region of interest" description="Disordered" evidence="1">
    <location>
        <begin position="335"/>
        <end position="359"/>
    </location>
</feature>
<dbReference type="AlphaFoldDB" id="A0A8H3IDR2"/>
<comment type="caution">
    <text evidence="2">The sequence shown here is derived from an EMBL/GenBank/DDBJ whole genome shotgun (WGS) entry which is preliminary data.</text>
</comment>
<evidence type="ECO:0000313" key="3">
    <source>
        <dbReference type="Proteomes" id="UP000664534"/>
    </source>
</evidence>
<dbReference type="OrthoDB" id="5407351at2759"/>
<feature type="region of interest" description="Disordered" evidence="1">
    <location>
        <begin position="68"/>
        <end position="90"/>
    </location>
</feature>
<dbReference type="Gene3D" id="6.10.280.230">
    <property type="match status" value="1"/>
</dbReference>